<dbReference type="Proteomes" id="UP000215145">
    <property type="component" value="Unassembled WGS sequence"/>
</dbReference>
<feature type="transmembrane region" description="Helical" evidence="7">
    <location>
        <begin position="295"/>
        <end position="313"/>
    </location>
</feature>
<feature type="transmembrane region" description="Helical" evidence="7">
    <location>
        <begin position="382"/>
        <end position="402"/>
    </location>
</feature>
<comment type="subcellular location">
    <subcellularLocation>
        <location evidence="1">Cell membrane</location>
        <topology evidence="1">Multi-pass membrane protein</topology>
    </subcellularLocation>
</comment>
<organism evidence="8 9">
    <name type="scientific">Paenibacillus herberti</name>
    <dbReference type="NCBI Taxonomy" id="1619309"/>
    <lineage>
        <taxon>Bacteria</taxon>
        <taxon>Bacillati</taxon>
        <taxon>Bacillota</taxon>
        <taxon>Bacilli</taxon>
        <taxon>Bacillales</taxon>
        <taxon>Paenibacillaceae</taxon>
        <taxon>Paenibacillus</taxon>
    </lineage>
</organism>
<evidence type="ECO:0000256" key="3">
    <source>
        <dbReference type="ARBA" id="ARBA00022475"/>
    </source>
</evidence>
<evidence type="ECO:0000313" key="9">
    <source>
        <dbReference type="Proteomes" id="UP000215145"/>
    </source>
</evidence>
<evidence type="ECO:0000256" key="2">
    <source>
        <dbReference type="ARBA" id="ARBA00022448"/>
    </source>
</evidence>
<evidence type="ECO:0000256" key="6">
    <source>
        <dbReference type="ARBA" id="ARBA00023136"/>
    </source>
</evidence>
<feature type="transmembrane region" description="Helical" evidence="7">
    <location>
        <begin position="319"/>
        <end position="341"/>
    </location>
</feature>
<name>A0A229NUS6_9BACL</name>
<keyword evidence="6 7" id="KW-0472">Membrane</keyword>
<dbReference type="GO" id="GO:0005886">
    <property type="term" value="C:plasma membrane"/>
    <property type="evidence" value="ECO:0007669"/>
    <property type="project" value="UniProtKB-SubCell"/>
</dbReference>
<dbReference type="EMBL" id="NMUQ01000003">
    <property type="protein sequence ID" value="OXM13485.1"/>
    <property type="molecule type" value="Genomic_DNA"/>
</dbReference>
<evidence type="ECO:0000256" key="1">
    <source>
        <dbReference type="ARBA" id="ARBA00004651"/>
    </source>
</evidence>
<dbReference type="InterPro" id="IPR011701">
    <property type="entry name" value="MFS"/>
</dbReference>
<sequence>MIDLFRNRIFTRLFIATVCSQLASTIGTMAFAFYLLDRFTSQPAYASIAEMLYSAPTIVVFLFIGVFADRFDRKRIAENTGWIRAVLSILILAALAAKVWIPIVFLLLFLRSAVTKFYFPAENAMIQGLLREDQYVQASGLNQTAIGVFTLFGTGLGAVVYYAVGVLGALTIDALGFLITALLVRSVSVPVEVRLPNGSTSFSALNMKVVWGDFRGGFHYILSSKLLLSLISGFVLFGLIGGSFTMLPMLTMKYELAPTNYAFFVSLYSLFLGAGLIIGSVLGAKLLEKFKLYQILIVCLLLIGCCVTMLGFASSPWVYLMVTFITACIMAPLDMAIGGWLPKLVEPSMMGRVSAWLDPVKMAGQTLMLGLIAWLYPSAFTLLGLHLFVAGLLFLTCLVYALTLPKFARQEEATRIQTKTGAVVEA</sequence>
<reference evidence="8 9" key="1">
    <citation type="submission" date="2017-07" db="EMBL/GenBank/DDBJ databases">
        <title>Paenibacillus herberti R33 genome sequencing and assembly.</title>
        <authorList>
            <person name="Su W."/>
        </authorList>
    </citation>
    <scope>NUCLEOTIDE SEQUENCE [LARGE SCALE GENOMIC DNA]</scope>
    <source>
        <strain evidence="8 9">R33</strain>
    </source>
</reference>
<evidence type="ECO:0000256" key="4">
    <source>
        <dbReference type="ARBA" id="ARBA00022692"/>
    </source>
</evidence>
<evidence type="ECO:0000256" key="7">
    <source>
        <dbReference type="SAM" id="Phobius"/>
    </source>
</evidence>
<feature type="transmembrane region" description="Helical" evidence="7">
    <location>
        <begin position="261"/>
        <end position="283"/>
    </location>
</feature>
<keyword evidence="2" id="KW-0813">Transport</keyword>
<dbReference type="OrthoDB" id="9775268at2"/>
<comment type="caution">
    <text evidence="8">The sequence shown here is derived from an EMBL/GenBank/DDBJ whole genome shotgun (WGS) entry which is preliminary data.</text>
</comment>
<feature type="transmembrane region" description="Helical" evidence="7">
    <location>
        <begin position="12"/>
        <end position="36"/>
    </location>
</feature>
<feature type="transmembrane region" description="Helical" evidence="7">
    <location>
        <begin position="89"/>
        <end position="110"/>
    </location>
</feature>
<keyword evidence="9" id="KW-1185">Reference proteome</keyword>
<dbReference type="SUPFAM" id="SSF103473">
    <property type="entry name" value="MFS general substrate transporter"/>
    <property type="match status" value="1"/>
</dbReference>
<dbReference type="Pfam" id="PF07690">
    <property type="entry name" value="MFS_1"/>
    <property type="match status" value="1"/>
</dbReference>
<dbReference type="GO" id="GO:0022857">
    <property type="term" value="F:transmembrane transporter activity"/>
    <property type="evidence" value="ECO:0007669"/>
    <property type="project" value="InterPro"/>
</dbReference>
<dbReference type="RefSeq" id="WP_089526190.1">
    <property type="nucleotide sequence ID" value="NZ_NMUQ01000003.1"/>
</dbReference>
<dbReference type="Gene3D" id="1.20.1250.20">
    <property type="entry name" value="MFS general substrate transporter like domains"/>
    <property type="match status" value="1"/>
</dbReference>
<feature type="transmembrane region" description="Helical" evidence="7">
    <location>
        <begin position="48"/>
        <end position="68"/>
    </location>
</feature>
<keyword evidence="3" id="KW-1003">Cell membrane</keyword>
<dbReference type="CDD" id="cd06173">
    <property type="entry name" value="MFS_MefA_like"/>
    <property type="match status" value="1"/>
</dbReference>
<accession>A0A229NUS6</accession>
<proteinExistence type="predicted"/>
<dbReference type="PANTHER" id="PTHR43266:SF8">
    <property type="entry name" value="MACROLIDE-EFFLUX PROTEIN"/>
    <property type="match status" value="1"/>
</dbReference>
<feature type="transmembrane region" description="Helical" evidence="7">
    <location>
        <begin position="353"/>
        <end position="376"/>
    </location>
</feature>
<feature type="transmembrane region" description="Helical" evidence="7">
    <location>
        <begin position="226"/>
        <end position="249"/>
    </location>
</feature>
<gene>
    <name evidence="8" type="ORF">CGZ75_20810</name>
</gene>
<evidence type="ECO:0000313" key="8">
    <source>
        <dbReference type="EMBL" id="OXM13485.1"/>
    </source>
</evidence>
<protein>
    <submittedName>
        <fullName evidence="8">MFS transporter</fullName>
    </submittedName>
</protein>
<dbReference type="InterPro" id="IPR036259">
    <property type="entry name" value="MFS_trans_sf"/>
</dbReference>
<dbReference type="AlphaFoldDB" id="A0A229NUS6"/>
<evidence type="ECO:0000256" key="5">
    <source>
        <dbReference type="ARBA" id="ARBA00022989"/>
    </source>
</evidence>
<keyword evidence="5 7" id="KW-1133">Transmembrane helix</keyword>
<keyword evidence="4 7" id="KW-0812">Transmembrane</keyword>
<dbReference type="PANTHER" id="PTHR43266">
    <property type="entry name" value="MACROLIDE-EFFLUX PROTEIN"/>
    <property type="match status" value="1"/>
</dbReference>